<feature type="compositionally biased region" description="Polar residues" evidence="1">
    <location>
        <begin position="413"/>
        <end position="455"/>
    </location>
</feature>
<dbReference type="AlphaFoldDB" id="A0A5C3LPT5"/>
<protein>
    <submittedName>
        <fullName evidence="3">Uncharacterized protein</fullName>
    </submittedName>
</protein>
<feature type="transmembrane region" description="Helical" evidence="2">
    <location>
        <begin position="278"/>
        <end position="305"/>
    </location>
</feature>
<dbReference type="EMBL" id="ML213627">
    <property type="protein sequence ID" value="TFK34900.1"/>
    <property type="molecule type" value="Genomic_DNA"/>
</dbReference>
<accession>A0A5C3LPT5</accession>
<feature type="transmembrane region" description="Helical" evidence="2">
    <location>
        <begin position="325"/>
        <end position="345"/>
    </location>
</feature>
<keyword evidence="2" id="KW-0472">Membrane</keyword>
<dbReference type="OrthoDB" id="3062801at2759"/>
<dbReference type="STRING" id="68775.A0A5C3LPT5"/>
<feature type="non-terminal residue" evidence="3">
    <location>
        <position position="538"/>
    </location>
</feature>
<feature type="region of interest" description="Disordered" evidence="1">
    <location>
        <begin position="411"/>
        <end position="474"/>
    </location>
</feature>
<name>A0A5C3LPT5_9AGAR</name>
<organism evidence="3 4">
    <name type="scientific">Crucibulum laeve</name>
    <dbReference type="NCBI Taxonomy" id="68775"/>
    <lineage>
        <taxon>Eukaryota</taxon>
        <taxon>Fungi</taxon>
        <taxon>Dikarya</taxon>
        <taxon>Basidiomycota</taxon>
        <taxon>Agaricomycotina</taxon>
        <taxon>Agaricomycetes</taxon>
        <taxon>Agaricomycetidae</taxon>
        <taxon>Agaricales</taxon>
        <taxon>Agaricineae</taxon>
        <taxon>Nidulariaceae</taxon>
        <taxon>Crucibulum</taxon>
    </lineage>
</organism>
<keyword evidence="2" id="KW-1133">Transmembrane helix</keyword>
<reference evidence="3 4" key="1">
    <citation type="journal article" date="2019" name="Nat. Ecol. Evol.">
        <title>Megaphylogeny resolves global patterns of mushroom evolution.</title>
        <authorList>
            <person name="Varga T."/>
            <person name="Krizsan K."/>
            <person name="Foldi C."/>
            <person name="Dima B."/>
            <person name="Sanchez-Garcia M."/>
            <person name="Sanchez-Ramirez S."/>
            <person name="Szollosi G.J."/>
            <person name="Szarkandi J.G."/>
            <person name="Papp V."/>
            <person name="Albert L."/>
            <person name="Andreopoulos W."/>
            <person name="Angelini C."/>
            <person name="Antonin V."/>
            <person name="Barry K.W."/>
            <person name="Bougher N.L."/>
            <person name="Buchanan P."/>
            <person name="Buyck B."/>
            <person name="Bense V."/>
            <person name="Catcheside P."/>
            <person name="Chovatia M."/>
            <person name="Cooper J."/>
            <person name="Damon W."/>
            <person name="Desjardin D."/>
            <person name="Finy P."/>
            <person name="Geml J."/>
            <person name="Haridas S."/>
            <person name="Hughes K."/>
            <person name="Justo A."/>
            <person name="Karasinski D."/>
            <person name="Kautmanova I."/>
            <person name="Kiss B."/>
            <person name="Kocsube S."/>
            <person name="Kotiranta H."/>
            <person name="LaButti K.M."/>
            <person name="Lechner B.E."/>
            <person name="Liimatainen K."/>
            <person name="Lipzen A."/>
            <person name="Lukacs Z."/>
            <person name="Mihaltcheva S."/>
            <person name="Morgado L.N."/>
            <person name="Niskanen T."/>
            <person name="Noordeloos M.E."/>
            <person name="Ohm R.A."/>
            <person name="Ortiz-Santana B."/>
            <person name="Ovrebo C."/>
            <person name="Racz N."/>
            <person name="Riley R."/>
            <person name="Savchenko A."/>
            <person name="Shiryaev A."/>
            <person name="Soop K."/>
            <person name="Spirin V."/>
            <person name="Szebenyi C."/>
            <person name="Tomsovsky M."/>
            <person name="Tulloss R.E."/>
            <person name="Uehling J."/>
            <person name="Grigoriev I.V."/>
            <person name="Vagvolgyi C."/>
            <person name="Papp T."/>
            <person name="Martin F.M."/>
            <person name="Miettinen O."/>
            <person name="Hibbett D.S."/>
            <person name="Nagy L.G."/>
        </authorList>
    </citation>
    <scope>NUCLEOTIDE SEQUENCE [LARGE SCALE GENOMIC DNA]</scope>
    <source>
        <strain evidence="3 4">CBS 166.37</strain>
    </source>
</reference>
<feature type="transmembrane region" description="Helical" evidence="2">
    <location>
        <begin position="199"/>
        <end position="217"/>
    </location>
</feature>
<feature type="transmembrane region" description="Helical" evidence="2">
    <location>
        <begin position="229"/>
        <end position="249"/>
    </location>
</feature>
<evidence type="ECO:0000313" key="3">
    <source>
        <dbReference type="EMBL" id="TFK34900.1"/>
    </source>
</evidence>
<proteinExistence type="predicted"/>
<keyword evidence="2" id="KW-0812">Transmembrane</keyword>
<evidence type="ECO:0000256" key="2">
    <source>
        <dbReference type="SAM" id="Phobius"/>
    </source>
</evidence>
<evidence type="ECO:0000256" key="1">
    <source>
        <dbReference type="SAM" id="MobiDB-lite"/>
    </source>
</evidence>
<feature type="transmembrane region" description="Helical" evidence="2">
    <location>
        <begin position="101"/>
        <end position="123"/>
    </location>
</feature>
<dbReference type="Proteomes" id="UP000308652">
    <property type="component" value="Unassembled WGS sequence"/>
</dbReference>
<keyword evidence="4" id="KW-1185">Reference proteome</keyword>
<evidence type="ECO:0000313" key="4">
    <source>
        <dbReference type="Proteomes" id="UP000308652"/>
    </source>
</evidence>
<sequence length="538" mass="60742">MSNMSFSRPPSPEGSFIFPENLIPSEIDDASNALSHEHDHEVLSISDPESLVTPVPSRSKKPRIIGRITQLTSFLPSLTAVRYHRKNNTNGLLGYPQEDDIWTYIIAFVIDTVPGQIYLYFLLRLPSLYFSRVARIFEEADMSLPEIKRMALETASTGKNTHFNILHMNVDPHKIPPAYESLKHTWESFIDSVMREYKTFNIISVLLLSAILTIFQIDSAASDPIIRYTAFFPLICALISLLYGCMYIIRFGGMRKTYKAAEWALEAKRTNTVIWWNVWVLLAMPAIWLTWSILLYIICIMTFVWRTGSSNDQPPLPLAPAVATVIRTVLTAVLVLGIVYGILIVRTFRRYGDAMDKAWKARINGWLCEKPHIEQQPPVQGITRMGAQTEIQRQTSYHYLPEVQSEPLLPDIQPSSGAYQIPNTAPPRNTQMALDSSDSINPDQSHSSLRSTSSYFYPRKRRMAPPSYRTQYSDPAVGSTVSIIDTKNALQSSDPDLPAGFNSEFGGSTFQSPSYRANYSYVHEQSVSASQPIPTETH</sequence>
<gene>
    <name evidence="3" type="ORF">BDQ12DRAFT_761076</name>
</gene>